<comment type="caution">
    <text evidence="1">The sequence shown here is derived from an EMBL/GenBank/DDBJ whole genome shotgun (WGS) entry which is preliminary data.</text>
</comment>
<evidence type="ECO:0000313" key="1">
    <source>
        <dbReference type="EMBL" id="MBP2331011.1"/>
    </source>
</evidence>
<dbReference type="RefSeq" id="WP_209647660.1">
    <property type="nucleotide sequence ID" value="NZ_JAGINW010000001.1"/>
</dbReference>
<evidence type="ECO:0000313" key="2">
    <source>
        <dbReference type="Proteomes" id="UP001519332"/>
    </source>
</evidence>
<reference evidence="1 2" key="1">
    <citation type="submission" date="2021-03" db="EMBL/GenBank/DDBJ databases">
        <title>Sequencing the genomes of 1000 actinobacteria strains.</title>
        <authorList>
            <person name="Klenk H.-P."/>
        </authorList>
    </citation>
    <scope>NUCLEOTIDE SEQUENCE [LARGE SCALE GENOMIC DNA]</scope>
    <source>
        <strain evidence="1 2">DSM 46670</strain>
    </source>
</reference>
<accession>A0ABS4U2Y7</accession>
<gene>
    <name evidence="1" type="ORF">JOF56_011396</name>
</gene>
<organism evidence="1 2">
    <name type="scientific">Kibdelosporangium banguiense</name>
    <dbReference type="NCBI Taxonomy" id="1365924"/>
    <lineage>
        <taxon>Bacteria</taxon>
        <taxon>Bacillati</taxon>
        <taxon>Actinomycetota</taxon>
        <taxon>Actinomycetes</taxon>
        <taxon>Pseudonocardiales</taxon>
        <taxon>Pseudonocardiaceae</taxon>
        <taxon>Kibdelosporangium</taxon>
    </lineage>
</organism>
<protein>
    <submittedName>
        <fullName evidence="1">Uncharacterized protein</fullName>
    </submittedName>
</protein>
<name>A0ABS4U2Y7_9PSEU</name>
<dbReference type="Proteomes" id="UP001519332">
    <property type="component" value="Unassembled WGS sequence"/>
</dbReference>
<sequence length="72" mass="7936">MSWTSSDDVRVNVALTVGPDTEVKFLVSERYPDDITLVVGDSVVEVIFEPSAVEALRDKADEALRCSRAMHP</sequence>
<keyword evidence="2" id="KW-1185">Reference proteome</keyword>
<dbReference type="EMBL" id="JAGINW010000001">
    <property type="protein sequence ID" value="MBP2331011.1"/>
    <property type="molecule type" value="Genomic_DNA"/>
</dbReference>
<proteinExistence type="predicted"/>